<organism evidence="8">
    <name type="scientific">marine metagenome</name>
    <dbReference type="NCBI Taxonomy" id="408172"/>
    <lineage>
        <taxon>unclassified sequences</taxon>
        <taxon>metagenomes</taxon>
        <taxon>ecological metagenomes</taxon>
    </lineage>
</organism>
<dbReference type="Pfam" id="PF21252">
    <property type="entry name" value="Glyco_hydro_109_C"/>
    <property type="match status" value="1"/>
</dbReference>
<evidence type="ECO:0000313" key="8">
    <source>
        <dbReference type="EMBL" id="SVD36019.1"/>
    </source>
</evidence>
<feature type="non-terminal residue" evidence="8">
    <location>
        <position position="1"/>
    </location>
</feature>
<evidence type="ECO:0000256" key="5">
    <source>
        <dbReference type="ARBA" id="ARBA00023295"/>
    </source>
</evidence>
<dbReference type="EMBL" id="UINC01145720">
    <property type="protein sequence ID" value="SVD36019.1"/>
    <property type="molecule type" value="Genomic_DNA"/>
</dbReference>
<feature type="domain" description="Glycosyl hydrolase 109 C-terminal" evidence="7">
    <location>
        <begin position="94"/>
        <end position="256"/>
    </location>
</feature>
<dbReference type="AlphaFoldDB" id="A0A382UP21"/>
<dbReference type="Gene3D" id="3.40.50.720">
    <property type="entry name" value="NAD(P)-binding Rossmann-like Domain"/>
    <property type="match status" value="1"/>
</dbReference>
<dbReference type="PANTHER" id="PTHR43818">
    <property type="entry name" value="BCDNA.GH03377"/>
    <property type="match status" value="1"/>
</dbReference>
<evidence type="ECO:0000256" key="1">
    <source>
        <dbReference type="ARBA" id="ARBA00001911"/>
    </source>
</evidence>
<dbReference type="SUPFAM" id="SSF51735">
    <property type="entry name" value="NAD(P)-binding Rossmann-fold domains"/>
    <property type="match status" value="1"/>
</dbReference>
<name>A0A382UP21_9ZZZZ</name>
<dbReference type="InterPro" id="IPR049303">
    <property type="entry name" value="Glyco_hydro_109_C"/>
</dbReference>
<keyword evidence="5" id="KW-0326">Glycosidase</keyword>
<evidence type="ECO:0000256" key="4">
    <source>
        <dbReference type="ARBA" id="ARBA00023027"/>
    </source>
</evidence>
<protein>
    <submittedName>
        <fullName evidence="8">Uncharacterized protein</fullName>
    </submittedName>
</protein>
<comment type="similarity">
    <text evidence="2">Belongs to the Gfo/Idh/MocA family. Glycosyl hydrolase 109 subfamily.</text>
</comment>
<dbReference type="Gene3D" id="3.30.360.10">
    <property type="entry name" value="Dihydrodipicolinate Reductase, domain 2"/>
    <property type="match status" value="1"/>
</dbReference>
<dbReference type="GO" id="GO:0000166">
    <property type="term" value="F:nucleotide binding"/>
    <property type="evidence" value="ECO:0007669"/>
    <property type="project" value="InterPro"/>
</dbReference>
<keyword evidence="4" id="KW-0520">NAD</keyword>
<proteinExistence type="inferred from homology"/>
<dbReference type="PANTHER" id="PTHR43818:SF1">
    <property type="entry name" value="GLYCOSYL HYDROLASE FAMILY 109 PROTEIN"/>
    <property type="match status" value="1"/>
</dbReference>
<evidence type="ECO:0000259" key="6">
    <source>
        <dbReference type="Pfam" id="PF01408"/>
    </source>
</evidence>
<sequence length="291" mass="33808">KEKQQYMPKTFSNGKNDWENLIKLKEIDLLLIATPWEWHTIMAILGMENDKHVASEVPISYTLEDCVKVVQTAERTNKHCIMIENCCYNSEELWIMNMIEQGVFGELTHAECAYNHDLRALLLHENYYKDQWRIKHHTQRNGNLYTTHGIGPVSFYMKIGRGDTYKYLTSMSSKEQNLSAAVKKTKSNLQSIKCGDVNTSLIKTVNGRSIMLQFDVHTGRPYSRINQLVGTKAVHEGYPSRLYIDGDKLEFWGHKWLSEEDYLTYTKKYEHPMITKLKKISESFKQGHGGM</sequence>
<dbReference type="Pfam" id="PF01408">
    <property type="entry name" value="GFO_IDH_MocA"/>
    <property type="match status" value="1"/>
</dbReference>
<dbReference type="InterPro" id="IPR000683">
    <property type="entry name" value="Gfo/Idh/MocA-like_OxRdtase_N"/>
</dbReference>
<evidence type="ECO:0000256" key="2">
    <source>
        <dbReference type="ARBA" id="ARBA00009329"/>
    </source>
</evidence>
<feature type="non-terminal residue" evidence="8">
    <location>
        <position position="291"/>
    </location>
</feature>
<gene>
    <name evidence="8" type="ORF">METZ01_LOCUS388873</name>
</gene>
<accession>A0A382UP21</accession>
<dbReference type="GO" id="GO:0016798">
    <property type="term" value="F:hydrolase activity, acting on glycosyl bonds"/>
    <property type="evidence" value="ECO:0007669"/>
    <property type="project" value="UniProtKB-KW"/>
</dbReference>
<reference evidence="8" key="1">
    <citation type="submission" date="2018-05" db="EMBL/GenBank/DDBJ databases">
        <authorList>
            <person name="Lanie J.A."/>
            <person name="Ng W.-L."/>
            <person name="Kazmierczak K.M."/>
            <person name="Andrzejewski T.M."/>
            <person name="Davidsen T.M."/>
            <person name="Wayne K.J."/>
            <person name="Tettelin H."/>
            <person name="Glass J.I."/>
            <person name="Rusch D."/>
            <person name="Podicherti R."/>
            <person name="Tsui H.-C.T."/>
            <person name="Winkler M.E."/>
        </authorList>
    </citation>
    <scope>NUCLEOTIDE SEQUENCE</scope>
</reference>
<comment type="cofactor">
    <cofactor evidence="1">
        <name>NAD(+)</name>
        <dbReference type="ChEBI" id="CHEBI:57540"/>
    </cofactor>
</comment>
<evidence type="ECO:0000256" key="3">
    <source>
        <dbReference type="ARBA" id="ARBA00022801"/>
    </source>
</evidence>
<evidence type="ECO:0000259" key="7">
    <source>
        <dbReference type="Pfam" id="PF21252"/>
    </source>
</evidence>
<feature type="domain" description="Gfo/Idh/MocA-like oxidoreductase N-terminal" evidence="6">
    <location>
        <begin position="16"/>
        <end position="81"/>
    </location>
</feature>
<keyword evidence="3" id="KW-0378">Hydrolase</keyword>
<dbReference type="InterPro" id="IPR050463">
    <property type="entry name" value="Gfo/Idh/MocA_oxidrdct_glycsds"/>
</dbReference>
<dbReference type="SUPFAM" id="SSF55347">
    <property type="entry name" value="Glyceraldehyde-3-phosphate dehydrogenase-like, C-terminal domain"/>
    <property type="match status" value="1"/>
</dbReference>
<dbReference type="InterPro" id="IPR036291">
    <property type="entry name" value="NAD(P)-bd_dom_sf"/>
</dbReference>